<evidence type="ECO:0000256" key="1">
    <source>
        <dbReference type="SAM" id="MobiDB-lite"/>
    </source>
</evidence>
<dbReference type="Proteomes" id="UP000887563">
    <property type="component" value="Unplaced"/>
</dbReference>
<sequence length="470" mass="52174">MALAARQQVSPQLCKCLCAIAEWKQLLEGNESKNNVVEGGCKSSQFYKNSGTCLISGENRVSVPERFSFDENSRQHGEQQSSYLDFRCGVDKKGLFDYIQTNCPKELSKGRTSTVTTSTATDTTTEGTTITKNDLKEEEEHKNLKKKKKKNKKIKKFDSKKELISTPTSTIATTTTNLNEEKEEEDDQQQQQLETKTAIPSIEKPTELEEIGENWKTVNVEGEEKRKNRANQGGDEKEEEEEVEEGGKIEEKGRGTTSIKVTAAQADPPREEDLHNKSENSSSSSSTMIDTATDSVTAITTTTITTPITETIAAASSTSTANNNNSSLINSTLTTTTTINNITTTETTEFNATLNYTEGGIRESLLNGNLFEYPAVGQCRFSALYQTVFNGARLLKRLLVDTPSQCLAACHYESCRSANLIQMEDKQKICELFRDSIVEFRRNDVLSFDRLAVHFDSIQCKSPLPSTSIE</sequence>
<evidence type="ECO:0000313" key="3">
    <source>
        <dbReference type="WBParaSite" id="Minc3s01336g22895"/>
    </source>
</evidence>
<feature type="region of interest" description="Disordered" evidence="1">
    <location>
        <begin position="108"/>
        <end position="128"/>
    </location>
</feature>
<feature type="compositionally biased region" description="Basic and acidic residues" evidence="1">
    <location>
        <begin position="245"/>
        <end position="254"/>
    </location>
</feature>
<feature type="compositionally biased region" description="Basic and acidic residues" evidence="1">
    <location>
        <begin position="268"/>
        <end position="278"/>
    </location>
</feature>
<proteinExistence type="predicted"/>
<reference evidence="3" key="1">
    <citation type="submission" date="2022-11" db="UniProtKB">
        <authorList>
            <consortium name="WormBaseParasite"/>
        </authorList>
    </citation>
    <scope>IDENTIFICATION</scope>
</reference>
<protein>
    <submittedName>
        <fullName evidence="3">Apple domain-containing protein</fullName>
    </submittedName>
</protein>
<feature type="region of interest" description="Disordered" evidence="1">
    <location>
        <begin position="168"/>
        <end position="289"/>
    </location>
</feature>
<accession>A0A914M608</accession>
<keyword evidence="2" id="KW-1185">Reference proteome</keyword>
<feature type="compositionally biased region" description="Low complexity" evidence="1">
    <location>
        <begin position="168"/>
        <end position="178"/>
    </location>
</feature>
<feature type="compositionally biased region" description="Low complexity" evidence="1">
    <location>
        <begin position="112"/>
        <end position="128"/>
    </location>
</feature>
<evidence type="ECO:0000313" key="2">
    <source>
        <dbReference type="Proteomes" id="UP000887563"/>
    </source>
</evidence>
<name>A0A914M608_MELIC</name>
<dbReference type="AlphaFoldDB" id="A0A914M608"/>
<dbReference type="WBParaSite" id="Minc3s01336g22895">
    <property type="protein sequence ID" value="Minc3s01336g22895"/>
    <property type="gene ID" value="Minc3s01336g22895"/>
</dbReference>
<organism evidence="2 3">
    <name type="scientific">Meloidogyne incognita</name>
    <name type="common">Southern root-knot nematode worm</name>
    <name type="synonym">Oxyuris incognita</name>
    <dbReference type="NCBI Taxonomy" id="6306"/>
    <lineage>
        <taxon>Eukaryota</taxon>
        <taxon>Metazoa</taxon>
        <taxon>Ecdysozoa</taxon>
        <taxon>Nematoda</taxon>
        <taxon>Chromadorea</taxon>
        <taxon>Rhabditida</taxon>
        <taxon>Tylenchina</taxon>
        <taxon>Tylenchomorpha</taxon>
        <taxon>Tylenchoidea</taxon>
        <taxon>Meloidogynidae</taxon>
        <taxon>Meloidogyninae</taxon>
        <taxon>Meloidogyne</taxon>
        <taxon>Meloidogyne incognita group</taxon>
    </lineage>
</organism>